<keyword evidence="2" id="KW-1185">Reference proteome</keyword>
<name>A0ABV6B546_9DEIO</name>
<reference evidence="1 2" key="1">
    <citation type="submission" date="2024-09" db="EMBL/GenBank/DDBJ databases">
        <authorList>
            <person name="Sun Q."/>
            <person name="Mori K."/>
        </authorList>
    </citation>
    <scope>NUCLEOTIDE SEQUENCE [LARGE SCALE GENOMIC DNA]</scope>
    <source>
        <strain evidence="1 2">JCM 13503</strain>
    </source>
</reference>
<dbReference type="Proteomes" id="UP001589733">
    <property type="component" value="Unassembled WGS sequence"/>
</dbReference>
<dbReference type="Gene3D" id="1.10.10.10">
    <property type="entry name" value="Winged helix-like DNA-binding domain superfamily/Winged helix DNA-binding domain"/>
    <property type="match status" value="1"/>
</dbReference>
<dbReference type="InterPro" id="IPR036390">
    <property type="entry name" value="WH_DNA-bd_sf"/>
</dbReference>
<dbReference type="InterPro" id="IPR036388">
    <property type="entry name" value="WH-like_DNA-bd_sf"/>
</dbReference>
<comment type="caution">
    <text evidence="1">The sequence shown here is derived from an EMBL/GenBank/DDBJ whole genome shotgun (WGS) entry which is preliminary data.</text>
</comment>
<proteinExistence type="predicted"/>
<sequence>MVNTQLQMREENLSHLPPGTRVIRDADCARFLSDPLRRLYLAPFLRGELTLTEFSAALAMPLNGASYWLKKLLAFGLIMESGQTKRRGRPIRRYSAVAPAFFVPFSATPAATLEVQLLAEGHPWFMRLVGALARERRDHPIGHGTLITRDPVAEHAVRCLSVPSWEDGITINAWLARPLQTEQAQALVQELEAVLDRYAALPEQTDHAGPSRPYLLHLGLAPED</sequence>
<organism evidence="1 2">
    <name type="scientific">Deinococcus oregonensis</name>
    <dbReference type="NCBI Taxonomy" id="1805970"/>
    <lineage>
        <taxon>Bacteria</taxon>
        <taxon>Thermotogati</taxon>
        <taxon>Deinococcota</taxon>
        <taxon>Deinococci</taxon>
        <taxon>Deinococcales</taxon>
        <taxon>Deinococcaceae</taxon>
        <taxon>Deinococcus</taxon>
    </lineage>
</organism>
<protein>
    <recommendedName>
        <fullName evidence="3">ArsR family transcriptional regulator</fullName>
    </recommendedName>
</protein>
<accession>A0ABV6B546</accession>
<dbReference type="CDD" id="cd00090">
    <property type="entry name" value="HTH_ARSR"/>
    <property type="match status" value="1"/>
</dbReference>
<evidence type="ECO:0000313" key="1">
    <source>
        <dbReference type="EMBL" id="MFB9994825.1"/>
    </source>
</evidence>
<dbReference type="RefSeq" id="WP_380016154.1">
    <property type="nucleotide sequence ID" value="NZ_JBHLYR010000066.1"/>
</dbReference>
<dbReference type="EMBL" id="JBHLYR010000066">
    <property type="protein sequence ID" value="MFB9994825.1"/>
    <property type="molecule type" value="Genomic_DNA"/>
</dbReference>
<evidence type="ECO:0008006" key="3">
    <source>
        <dbReference type="Google" id="ProtNLM"/>
    </source>
</evidence>
<dbReference type="SUPFAM" id="SSF46785">
    <property type="entry name" value="Winged helix' DNA-binding domain"/>
    <property type="match status" value="1"/>
</dbReference>
<dbReference type="InterPro" id="IPR011991">
    <property type="entry name" value="ArsR-like_HTH"/>
</dbReference>
<gene>
    <name evidence="1" type="ORF">ACFFLM_23010</name>
</gene>
<evidence type="ECO:0000313" key="2">
    <source>
        <dbReference type="Proteomes" id="UP001589733"/>
    </source>
</evidence>